<keyword evidence="3" id="KW-0479">Metal-binding</keyword>
<evidence type="ECO:0000313" key="7">
    <source>
        <dbReference type="EMBL" id="KAL3697257.1"/>
    </source>
</evidence>
<dbReference type="EMBL" id="JBJQOH010000002">
    <property type="protein sequence ID" value="KAL3697257.1"/>
    <property type="molecule type" value="Genomic_DNA"/>
</dbReference>
<dbReference type="AlphaFoldDB" id="A0ABD3I4E3"/>
<comment type="cofactor">
    <cofactor evidence="1">
        <name>Cu(2+)</name>
        <dbReference type="ChEBI" id="CHEBI:29036"/>
    </cofactor>
</comment>
<evidence type="ECO:0000256" key="3">
    <source>
        <dbReference type="ARBA" id="ARBA00022723"/>
    </source>
</evidence>
<gene>
    <name evidence="7" type="ORF">R1sor_011333</name>
</gene>
<dbReference type="Gene3D" id="1.10.1280.10">
    <property type="entry name" value="Di-copper center containing domain from catechol oxidase"/>
    <property type="match status" value="1"/>
</dbReference>
<sequence length="445" mass="49802">MADSQRKPVESLNNTVQGLGSLQLPPSATMTAVPGSVNLKLIACLACLVLTLLSRSAAEPIKITFDGCVPGLSNNVTQYCCPPKYNGTIVDFIPEKELDSSKPLRVRKALQCLTGKEQQEYKAKLDKAYTILRNLPKDDPRSLDQHGIMHCAYAVGALVQPGTNITIDIHFSWLFYPFHRWFVFFHERILQHVLEDPEFSLHFWNWDNGDTVPKPDGSDGGCYEAGNFLPPLYNDSSTAQYVTGRSNLTRIPGLPVDLSVHPLERENPPLRTADVVLPRNLESMYGAMMSIGNTTRHFMGREYRYGDSQVLNPFDGTGTLEIMGHAATHWWVGGLLGAVETSAADPLFFTHHSNIDRLWKIWHNLPGGERKDYDDPDFLNAEFLFWDENAALRRVKVKDALSNEALGYCYETANDAYWINYVPPVNGTSNYTASLPFPYLLPTGS</sequence>
<feature type="domain" description="Tyrosinase copper-binding" evidence="6">
    <location>
        <begin position="345"/>
        <end position="356"/>
    </location>
</feature>
<dbReference type="InterPro" id="IPR022739">
    <property type="entry name" value="Polyphenol_oxidase_cen"/>
</dbReference>
<organism evidence="7 8">
    <name type="scientific">Riccia sorocarpa</name>
    <dbReference type="NCBI Taxonomy" id="122646"/>
    <lineage>
        <taxon>Eukaryota</taxon>
        <taxon>Viridiplantae</taxon>
        <taxon>Streptophyta</taxon>
        <taxon>Embryophyta</taxon>
        <taxon>Marchantiophyta</taxon>
        <taxon>Marchantiopsida</taxon>
        <taxon>Marchantiidae</taxon>
        <taxon>Marchantiales</taxon>
        <taxon>Ricciaceae</taxon>
        <taxon>Riccia</taxon>
    </lineage>
</organism>
<dbReference type="GO" id="GO:0016491">
    <property type="term" value="F:oxidoreductase activity"/>
    <property type="evidence" value="ECO:0007669"/>
    <property type="project" value="UniProtKB-KW"/>
</dbReference>
<comment type="caution">
    <text evidence="7">The sequence shown here is derived from an EMBL/GenBank/DDBJ whole genome shotgun (WGS) entry which is preliminary data.</text>
</comment>
<dbReference type="SUPFAM" id="SSF48056">
    <property type="entry name" value="Di-copper centre-containing domain"/>
    <property type="match status" value="1"/>
</dbReference>
<dbReference type="InterPro" id="IPR008922">
    <property type="entry name" value="Di-copper_centre_dom_sf"/>
</dbReference>
<dbReference type="PRINTS" id="PR00092">
    <property type="entry name" value="TYROSINASE"/>
</dbReference>
<dbReference type="PANTHER" id="PTHR11474">
    <property type="entry name" value="TYROSINASE FAMILY MEMBER"/>
    <property type="match status" value="1"/>
</dbReference>
<dbReference type="PANTHER" id="PTHR11474:SF76">
    <property type="entry name" value="SHKT DOMAIN-CONTAINING PROTEIN"/>
    <property type="match status" value="1"/>
</dbReference>
<comment type="similarity">
    <text evidence="2">Belongs to the tyrosinase family.</text>
</comment>
<accession>A0ABD3I4E3</accession>
<dbReference type="Proteomes" id="UP001633002">
    <property type="component" value="Unassembled WGS sequence"/>
</dbReference>
<dbReference type="PROSITE" id="PS00498">
    <property type="entry name" value="TYROSINASE_2"/>
    <property type="match status" value="1"/>
</dbReference>
<protein>
    <recommendedName>
        <fullName evidence="6">Tyrosinase copper-binding domain-containing protein</fullName>
    </recommendedName>
</protein>
<evidence type="ECO:0000256" key="2">
    <source>
        <dbReference type="ARBA" id="ARBA00009928"/>
    </source>
</evidence>
<evidence type="ECO:0000256" key="4">
    <source>
        <dbReference type="ARBA" id="ARBA00023002"/>
    </source>
</evidence>
<dbReference type="GO" id="GO:0046872">
    <property type="term" value="F:metal ion binding"/>
    <property type="evidence" value="ECO:0007669"/>
    <property type="project" value="UniProtKB-KW"/>
</dbReference>
<evidence type="ECO:0000256" key="5">
    <source>
        <dbReference type="ARBA" id="ARBA00023008"/>
    </source>
</evidence>
<evidence type="ECO:0000259" key="6">
    <source>
        <dbReference type="PROSITE" id="PS00498"/>
    </source>
</evidence>
<evidence type="ECO:0000313" key="8">
    <source>
        <dbReference type="Proteomes" id="UP001633002"/>
    </source>
</evidence>
<proteinExistence type="inferred from homology"/>
<reference evidence="7 8" key="1">
    <citation type="submission" date="2024-09" db="EMBL/GenBank/DDBJ databases">
        <title>Chromosome-scale assembly of Riccia sorocarpa.</title>
        <authorList>
            <person name="Paukszto L."/>
        </authorList>
    </citation>
    <scope>NUCLEOTIDE SEQUENCE [LARGE SCALE GENOMIC DNA]</scope>
    <source>
        <strain evidence="7">LP-2024</strain>
        <tissue evidence="7">Aerial parts of the thallus</tissue>
    </source>
</reference>
<dbReference type="InterPro" id="IPR002227">
    <property type="entry name" value="Tyrosinase_Cu-bd"/>
</dbReference>
<dbReference type="Pfam" id="PF12142">
    <property type="entry name" value="PPO1_DWL"/>
    <property type="match status" value="1"/>
</dbReference>
<keyword evidence="8" id="KW-1185">Reference proteome</keyword>
<dbReference type="Pfam" id="PF00264">
    <property type="entry name" value="Tyrosinase"/>
    <property type="match status" value="1"/>
</dbReference>
<name>A0ABD3I4E3_9MARC</name>
<keyword evidence="5" id="KW-0186">Copper</keyword>
<dbReference type="InterPro" id="IPR050316">
    <property type="entry name" value="Tyrosinase/Hemocyanin"/>
</dbReference>
<keyword evidence="4" id="KW-0560">Oxidoreductase</keyword>
<evidence type="ECO:0000256" key="1">
    <source>
        <dbReference type="ARBA" id="ARBA00001973"/>
    </source>
</evidence>